<keyword evidence="4 12" id="KW-0812">Transmembrane</keyword>
<evidence type="ECO:0000256" key="5">
    <source>
        <dbReference type="ARBA" id="ARBA00022729"/>
    </source>
</evidence>
<evidence type="ECO:0000313" key="17">
    <source>
        <dbReference type="Proteomes" id="UP000516260"/>
    </source>
</evidence>
<keyword evidence="10" id="KW-0395">Inflammatory response</keyword>
<dbReference type="Proteomes" id="UP000516260">
    <property type="component" value="Chromosome 7"/>
</dbReference>
<evidence type="ECO:0000256" key="8">
    <source>
        <dbReference type="ARBA" id="ARBA00023170"/>
    </source>
</evidence>
<dbReference type="PANTHER" id="PTHR15583">
    <property type="entry name" value="INTERLEUKIN-17 RECEPTOR"/>
    <property type="match status" value="1"/>
</dbReference>
<protein>
    <recommendedName>
        <fullName evidence="18">SEFIR domain-containing protein</fullName>
    </recommendedName>
</protein>
<dbReference type="Pfam" id="PF08357">
    <property type="entry name" value="SEFIR"/>
    <property type="match status" value="1"/>
</dbReference>
<comment type="subcellular location">
    <subcellularLocation>
        <location evidence="1">Cell membrane</location>
        <topology evidence="1">Single-pass membrane protein</topology>
    </subcellularLocation>
    <subcellularLocation>
        <location evidence="2">Membrane</location>
        <topology evidence="2">Single-pass type I membrane protein</topology>
    </subcellularLocation>
</comment>
<dbReference type="GO" id="GO:0006954">
    <property type="term" value="P:inflammatory response"/>
    <property type="evidence" value="ECO:0007669"/>
    <property type="project" value="UniProtKB-KW"/>
</dbReference>
<feature type="signal peptide" evidence="13">
    <location>
        <begin position="1"/>
        <end position="21"/>
    </location>
</feature>
<feature type="transmembrane region" description="Helical" evidence="12">
    <location>
        <begin position="471"/>
        <end position="491"/>
    </location>
</feature>
<dbReference type="InterPro" id="IPR039465">
    <property type="entry name" value="IL-17_rcpt-like"/>
</dbReference>
<keyword evidence="17" id="KW-1185">Reference proteome</keyword>
<keyword evidence="9" id="KW-0325">Glycoprotein</keyword>
<evidence type="ECO:0000259" key="14">
    <source>
        <dbReference type="Pfam" id="PF08357"/>
    </source>
</evidence>
<reference evidence="16 17" key="1">
    <citation type="submission" date="2019-04" db="EMBL/GenBank/DDBJ databases">
        <title>The sequence and de novo assembly of Takifugu bimaculatus genome using PacBio and Hi-C technologies.</title>
        <authorList>
            <person name="Xu P."/>
            <person name="Liu B."/>
            <person name="Zhou Z."/>
        </authorList>
    </citation>
    <scope>NUCLEOTIDE SEQUENCE [LARGE SCALE GENOMIC DNA]</scope>
    <source>
        <strain evidence="16">TB-2018</strain>
        <tissue evidence="16">Muscle</tissue>
    </source>
</reference>
<dbReference type="Pfam" id="PF15037">
    <property type="entry name" value="IL17_R_N"/>
    <property type="match status" value="1"/>
</dbReference>
<feature type="region of interest" description="Disordered" evidence="11">
    <location>
        <begin position="628"/>
        <end position="651"/>
    </location>
</feature>
<feature type="chain" id="PRO_5021485324" description="SEFIR domain-containing protein" evidence="13">
    <location>
        <begin position="22"/>
        <end position="815"/>
    </location>
</feature>
<organism evidence="16 17">
    <name type="scientific">Takifugu bimaculatus</name>
    <dbReference type="NCBI Taxonomy" id="433685"/>
    <lineage>
        <taxon>Eukaryota</taxon>
        <taxon>Metazoa</taxon>
        <taxon>Chordata</taxon>
        <taxon>Craniata</taxon>
        <taxon>Vertebrata</taxon>
        <taxon>Euteleostomi</taxon>
        <taxon>Actinopterygii</taxon>
        <taxon>Neopterygii</taxon>
        <taxon>Teleostei</taxon>
        <taxon>Neoteleostei</taxon>
        <taxon>Acanthomorphata</taxon>
        <taxon>Eupercaria</taxon>
        <taxon>Tetraodontiformes</taxon>
        <taxon>Tetradontoidea</taxon>
        <taxon>Tetraodontidae</taxon>
        <taxon>Takifugu</taxon>
    </lineage>
</organism>
<proteinExistence type="predicted"/>
<evidence type="ECO:0008006" key="18">
    <source>
        <dbReference type="Google" id="ProtNLM"/>
    </source>
</evidence>
<dbReference type="AlphaFoldDB" id="A0A4Z2B3G1"/>
<dbReference type="Gene3D" id="3.40.50.11530">
    <property type="match status" value="1"/>
</dbReference>
<feature type="region of interest" description="Disordered" evidence="11">
    <location>
        <begin position="780"/>
        <end position="815"/>
    </location>
</feature>
<dbReference type="GO" id="GO:0005886">
    <property type="term" value="C:plasma membrane"/>
    <property type="evidence" value="ECO:0007669"/>
    <property type="project" value="UniProtKB-SubCell"/>
</dbReference>
<evidence type="ECO:0000256" key="3">
    <source>
        <dbReference type="ARBA" id="ARBA00022475"/>
    </source>
</evidence>
<gene>
    <name evidence="16" type="ORF">fugu_007144</name>
</gene>
<evidence type="ECO:0000256" key="2">
    <source>
        <dbReference type="ARBA" id="ARBA00004479"/>
    </source>
</evidence>
<dbReference type="InterPro" id="IPR027841">
    <property type="entry name" value="IL-17_rcpt_C/E_N"/>
</dbReference>
<name>A0A4Z2B3G1_9TELE</name>
<evidence type="ECO:0000259" key="15">
    <source>
        <dbReference type="Pfam" id="PF15037"/>
    </source>
</evidence>
<evidence type="ECO:0000256" key="7">
    <source>
        <dbReference type="ARBA" id="ARBA00023136"/>
    </source>
</evidence>
<evidence type="ECO:0000256" key="10">
    <source>
        <dbReference type="ARBA" id="ARBA00023198"/>
    </source>
</evidence>
<keyword evidence="5 13" id="KW-0732">Signal</keyword>
<dbReference type="PANTHER" id="PTHR15583:SF21">
    <property type="entry name" value="INTERLEUKIN-17 RECEPTOR E-LIKE"/>
    <property type="match status" value="1"/>
</dbReference>
<comment type="caution">
    <text evidence="16">The sequence shown here is derived from an EMBL/GenBank/DDBJ whole genome shotgun (WGS) entry which is preliminary data.</text>
</comment>
<evidence type="ECO:0000256" key="6">
    <source>
        <dbReference type="ARBA" id="ARBA00022989"/>
    </source>
</evidence>
<accession>A0A4Z2B3G1</accession>
<evidence type="ECO:0000256" key="11">
    <source>
        <dbReference type="SAM" id="MobiDB-lite"/>
    </source>
</evidence>
<evidence type="ECO:0000256" key="12">
    <source>
        <dbReference type="SAM" id="Phobius"/>
    </source>
</evidence>
<keyword evidence="3" id="KW-1003">Cell membrane</keyword>
<keyword evidence="6 12" id="KW-1133">Transmembrane helix</keyword>
<evidence type="ECO:0000256" key="13">
    <source>
        <dbReference type="SAM" id="SignalP"/>
    </source>
</evidence>
<keyword evidence="7 12" id="KW-0472">Membrane</keyword>
<evidence type="ECO:0000313" key="16">
    <source>
        <dbReference type="EMBL" id="TNM86914.1"/>
    </source>
</evidence>
<dbReference type="EMBL" id="SWLE01000020">
    <property type="protein sequence ID" value="TNM86914.1"/>
    <property type="molecule type" value="Genomic_DNA"/>
</dbReference>
<dbReference type="InterPro" id="IPR013568">
    <property type="entry name" value="SEFIR_dom"/>
</dbReference>
<keyword evidence="8" id="KW-0675">Receptor</keyword>
<feature type="domain" description="SEFIR" evidence="14">
    <location>
        <begin position="509"/>
        <end position="718"/>
    </location>
</feature>
<evidence type="ECO:0000256" key="4">
    <source>
        <dbReference type="ARBA" id="ARBA00022692"/>
    </source>
</evidence>
<dbReference type="GO" id="GO:0030368">
    <property type="term" value="F:interleukin-17 receptor activity"/>
    <property type="evidence" value="ECO:0007669"/>
    <property type="project" value="InterPro"/>
</dbReference>
<sequence length="815" mass="90715">MCEMILGVAVAFVAVAVSSLASLECSLPTCRQGNPLDYVDGRCPVNVTAVPVPVPDSEGYSENLSIHVWLKADDLKRLKISVTEHHSMSTKIFCPIRKNSPSKPKTKVKKKGQKINCPHCNRSFCLWELVHRVKHQAGTVVSVRYSTASTSCNISYKVNDPVPAFELEANQLSKSFNVTLGAGDNPVYARYCYRYSNLCKSIRDSPPKHIIPAQSQSAVLDFPFLLPCTCVEVYYTYGDSRRSIKCPFLNQNFTDATDVWLSSTLTLHETSFTWSSICAASLFNISASLCWRLQDHLCTSTLGSPRLKVEEDKRQLKYNTSLLDKHPLMCVQVRRGQMCVDFNQHLSSLRIHLSFVFKFSLQGSHHVYCPFPADLSSWEVYLGPGGQGVFLYITSSIPAMFSAQLCLQKDGTCVPLGEIHSVTMIGNATDTKMKVPVYDVAQEPCVQVWRSSPPLIGRRILCPDYTHRRHGLYAVAILMFIFTTAIVITFLHRLTKSGTTGWLCIHKPALLVCSSEQSAHISAVCALASILQGELSATVHMALWALTSQTKDGARAGVADLGPLPWLYGQWEAVVKEQGKVLIVWSSEAKTTYEKWKEQRKKGNKTVMSHNNYSKFEKAHEKLQENTVEYSKTKRKRQKDPGQSCNDKDSQEEPCTVIAPVFMAALACLEGAIKKHKGQGVALVYFQGFCHNRDIPKAFRGVPRYCLPQDFRGLLQELGATQGPIKTGNFGSHCVPRLLSKVMSVWLARQLAQKLQTLIPQTQGKKKLRVTSSQEQALCKTQDKLKLPPTEDTAGAGTLQEREPLQGSPTRGEEI</sequence>
<evidence type="ECO:0000256" key="1">
    <source>
        <dbReference type="ARBA" id="ARBA00004162"/>
    </source>
</evidence>
<feature type="domain" description="Interleukin-17 receptor C/E N-terminal" evidence="15">
    <location>
        <begin position="213"/>
        <end position="336"/>
    </location>
</feature>
<evidence type="ECO:0000256" key="9">
    <source>
        <dbReference type="ARBA" id="ARBA00023180"/>
    </source>
</evidence>